<reference evidence="9" key="1">
    <citation type="journal article" date="2019" name="Int. J. Syst. Evol. Microbiol.">
        <title>The Global Catalogue of Microorganisms (GCM) 10K type strain sequencing project: providing services to taxonomists for standard genome sequencing and annotation.</title>
        <authorList>
            <consortium name="The Broad Institute Genomics Platform"/>
            <consortium name="The Broad Institute Genome Sequencing Center for Infectious Disease"/>
            <person name="Wu L."/>
            <person name="Ma J."/>
        </authorList>
    </citation>
    <scope>NUCLEOTIDE SEQUENCE [LARGE SCALE GENOMIC DNA]</scope>
    <source>
        <strain evidence="9">CGMCC 4.1641</strain>
    </source>
</reference>
<dbReference type="InterPro" id="IPR039420">
    <property type="entry name" value="WalR-like"/>
</dbReference>
<sequence>MGKKLRAVLAEDMLYVRKLLRNYCEESEIEVVAETSSGSEVLTLVKEHEPDLITLDIELEDLSGVEVAQQIRCHMGPDPQIIFVTGSTAPLDIMTAVNEIGAYYIVKPLQQDRWKLAVDKIVELHARSESSNSRLPTTSPLIHIQASRKTYPITEESILMIEKENSKKSVNIYLRNGEVLTSNSTIQQIKSQTTDLIFETLRGFLVNIRHVSGVTKEALPHDNTPRRFTVYFKGTAFTAPLGRFQEKEFIEQLQRFNSR</sequence>
<dbReference type="Pfam" id="PF00072">
    <property type="entry name" value="Response_reg"/>
    <property type="match status" value="1"/>
</dbReference>
<dbReference type="SMART" id="SM00850">
    <property type="entry name" value="LytTR"/>
    <property type="match status" value="1"/>
</dbReference>
<dbReference type="Proteomes" id="UP001595755">
    <property type="component" value="Unassembled WGS sequence"/>
</dbReference>
<evidence type="ECO:0000313" key="8">
    <source>
        <dbReference type="EMBL" id="MFC4302797.1"/>
    </source>
</evidence>
<evidence type="ECO:0000259" key="7">
    <source>
        <dbReference type="PROSITE" id="PS50110"/>
    </source>
</evidence>
<dbReference type="InterPro" id="IPR007492">
    <property type="entry name" value="LytTR_DNA-bd_dom"/>
</dbReference>
<keyword evidence="1 6" id="KW-0597">Phosphoprotein</keyword>
<name>A0ABV8S5W2_9BACL</name>
<dbReference type="InterPro" id="IPR001789">
    <property type="entry name" value="Sig_transdc_resp-reg_receiver"/>
</dbReference>
<evidence type="ECO:0000256" key="2">
    <source>
        <dbReference type="ARBA" id="ARBA00023012"/>
    </source>
</evidence>
<keyword evidence="9" id="KW-1185">Reference proteome</keyword>
<keyword evidence="3" id="KW-0805">Transcription regulation</keyword>
<evidence type="ECO:0000256" key="1">
    <source>
        <dbReference type="ARBA" id="ARBA00022553"/>
    </source>
</evidence>
<dbReference type="PANTHER" id="PTHR48111:SF1">
    <property type="entry name" value="TWO-COMPONENT RESPONSE REGULATOR ORR33"/>
    <property type="match status" value="1"/>
</dbReference>
<dbReference type="RefSeq" id="WP_204603336.1">
    <property type="nucleotide sequence ID" value="NZ_JBHSED010000005.1"/>
</dbReference>
<dbReference type="EMBL" id="JBHSED010000005">
    <property type="protein sequence ID" value="MFC4302797.1"/>
    <property type="molecule type" value="Genomic_DNA"/>
</dbReference>
<dbReference type="Gene3D" id="2.40.50.1020">
    <property type="entry name" value="LytTr DNA-binding domain"/>
    <property type="match status" value="1"/>
</dbReference>
<organism evidence="8 9">
    <name type="scientific">Cohnella boryungensis</name>
    <dbReference type="NCBI Taxonomy" id="768479"/>
    <lineage>
        <taxon>Bacteria</taxon>
        <taxon>Bacillati</taxon>
        <taxon>Bacillota</taxon>
        <taxon>Bacilli</taxon>
        <taxon>Bacillales</taxon>
        <taxon>Paenibacillaceae</taxon>
        <taxon>Cohnella</taxon>
    </lineage>
</organism>
<evidence type="ECO:0000256" key="6">
    <source>
        <dbReference type="PROSITE-ProRule" id="PRU00169"/>
    </source>
</evidence>
<feature type="modified residue" description="4-aspartylphosphate" evidence="6">
    <location>
        <position position="56"/>
    </location>
</feature>
<accession>A0ABV8S5W2</accession>
<protein>
    <submittedName>
        <fullName evidence="8">LytR/AlgR family response regulator transcription factor</fullName>
    </submittedName>
</protein>
<gene>
    <name evidence="8" type="ORF">ACFO1S_04985</name>
</gene>
<dbReference type="InterPro" id="IPR011006">
    <property type="entry name" value="CheY-like_superfamily"/>
</dbReference>
<dbReference type="SMART" id="SM00448">
    <property type="entry name" value="REC"/>
    <property type="match status" value="1"/>
</dbReference>
<dbReference type="PROSITE" id="PS50110">
    <property type="entry name" value="RESPONSE_REGULATORY"/>
    <property type="match status" value="1"/>
</dbReference>
<keyword evidence="5" id="KW-0804">Transcription</keyword>
<dbReference type="Gene3D" id="3.40.50.2300">
    <property type="match status" value="1"/>
</dbReference>
<evidence type="ECO:0000256" key="3">
    <source>
        <dbReference type="ARBA" id="ARBA00023015"/>
    </source>
</evidence>
<evidence type="ECO:0000313" key="9">
    <source>
        <dbReference type="Proteomes" id="UP001595755"/>
    </source>
</evidence>
<dbReference type="PANTHER" id="PTHR48111">
    <property type="entry name" value="REGULATOR OF RPOS"/>
    <property type="match status" value="1"/>
</dbReference>
<keyword evidence="2" id="KW-0902">Two-component regulatory system</keyword>
<comment type="caution">
    <text evidence="8">The sequence shown here is derived from an EMBL/GenBank/DDBJ whole genome shotgun (WGS) entry which is preliminary data.</text>
</comment>
<keyword evidence="4" id="KW-0238">DNA-binding</keyword>
<dbReference type="Pfam" id="PF04397">
    <property type="entry name" value="LytTR"/>
    <property type="match status" value="1"/>
</dbReference>
<proteinExistence type="predicted"/>
<dbReference type="SUPFAM" id="SSF52172">
    <property type="entry name" value="CheY-like"/>
    <property type="match status" value="1"/>
</dbReference>
<evidence type="ECO:0000256" key="4">
    <source>
        <dbReference type="ARBA" id="ARBA00023125"/>
    </source>
</evidence>
<feature type="domain" description="Response regulatory" evidence="7">
    <location>
        <begin position="6"/>
        <end position="122"/>
    </location>
</feature>
<evidence type="ECO:0000256" key="5">
    <source>
        <dbReference type="ARBA" id="ARBA00023163"/>
    </source>
</evidence>